<name>A0A9X4M8E2_9CYAN</name>
<dbReference type="SUPFAM" id="SSF52091">
    <property type="entry name" value="SpoIIaa-like"/>
    <property type="match status" value="1"/>
</dbReference>
<dbReference type="RefSeq" id="WP_263363449.1">
    <property type="nucleotide sequence ID" value="NZ_VBTY01000017.1"/>
</dbReference>
<dbReference type="AlphaFoldDB" id="A0A9X4M8E2"/>
<evidence type="ECO:0000313" key="5">
    <source>
        <dbReference type="Proteomes" id="UP001152872"/>
    </source>
</evidence>
<dbReference type="PANTHER" id="PTHR33495">
    <property type="entry name" value="ANTI-SIGMA FACTOR ANTAGONIST TM_1081-RELATED-RELATED"/>
    <property type="match status" value="1"/>
</dbReference>
<comment type="caution">
    <text evidence="4">The sequence shown here is derived from an EMBL/GenBank/DDBJ whole genome shotgun (WGS) entry which is preliminary data.</text>
</comment>
<sequence>MKNTMSNQVKIMQPSGRLDVTTAADFRRQVNDIASAPTPPQYLLVDLHEITFMDSSGLGALVSALKSIRNSNGDMVICGANDQVQMLFELTSMTKIFKIYTTIDEFNATLS</sequence>
<dbReference type="GO" id="GO:0043856">
    <property type="term" value="F:anti-sigma factor antagonist activity"/>
    <property type="evidence" value="ECO:0007669"/>
    <property type="project" value="InterPro"/>
</dbReference>
<keyword evidence="5" id="KW-1185">Reference proteome</keyword>
<organism evidence="4 5">
    <name type="scientific">Pseudanabaena catenata USMAC16</name>
    <dbReference type="NCBI Taxonomy" id="1855837"/>
    <lineage>
        <taxon>Bacteria</taxon>
        <taxon>Bacillati</taxon>
        <taxon>Cyanobacteriota</taxon>
        <taxon>Cyanophyceae</taxon>
        <taxon>Pseudanabaenales</taxon>
        <taxon>Pseudanabaenaceae</taxon>
        <taxon>Pseudanabaena</taxon>
    </lineage>
</organism>
<dbReference type="EMBL" id="VBTY01000017">
    <property type="protein sequence ID" value="MDG3493625.1"/>
    <property type="molecule type" value="Genomic_DNA"/>
</dbReference>
<dbReference type="Proteomes" id="UP001152872">
    <property type="component" value="Unassembled WGS sequence"/>
</dbReference>
<accession>A0A9X4M8E2</accession>
<comment type="similarity">
    <text evidence="1 2">Belongs to the anti-sigma-factor antagonist family.</text>
</comment>
<dbReference type="Gene3D" id="3.30.750.24">
    <property type="entry name" value="STAS domain"/>
    <property type="match status" value="1"/>
</dbReference>
<evidence type="ECO:0000256" key="1">
    <source>
        <dbReference type="ARBA" id="ARBA00009013"/>
    </source>
</evidence>
<feature type="domain" description="STAS" evidence="3">
    <location>
        <begin position="1"/>
        <end position="110"/>
    </location>
</feature>
<dbReference type="Pfam" id="PF01740">
    <property type="entry name" value="STAS"/>
    <property type="match status" value="1"/>
</dbReference>
<dbReference type="PROSITE" id="PS50801">
    <property type="entry name" value="STAS"/>
    <property type="match status" value="1"/>
</dbReference>
<evidence type="ECO:0000259" key="3">
    <source>
        <dbReference type="PROSITE" id="PS50801"/>
    </source>
</evidence>
<reference evidence="4" key="1">
    <citation type="submission" date="2019-05" db="EMBL/GenBank/DDBJ databases">
        <title>Whole genome sequencing of Pseudanabaena catenata USMAC16.</title>
        <authorList>
            <person name="Khan Z."/>
            <person name="Omar W.M."/>
            <person name="Convey P."/>
            <person name="Merican F."/>
            <person name="Najimudin N."/>
        </authorList>
    </citation>
    <scope>NUCLEOTIDE SEQUENCE</scope>
    <source>
        <strain evidence="4">USMAC16</strain>
    </source>
</reference>
<dbReference type="NCBIfam" id="TIGR00377">
    <property type="entry name" value="ant_ant_sig"/>
    <property type="match status" value="1"/>
</dbReference>
<protein>
    <recommendedName>
        <fullName evidence="2">Anti-sigma factor antagonist</fullName>
    </recommendedName>
</protein>
<evidence type="ECO:0000313" key="4">
    <source>
        <dbReference type="EMBL" id="MDG3493625.1"/>
    </source>
</evidence>
<evidence type="ECO:0000256" key="2">
    <source>
        <dbReference type="RuleBase" id="RU003749"/>
    </source>
</evidence>
<dbReference type="InterPro" id="IPR036513">
    <property type="entry name" value="STAS_dom_sf"/>
</dbReference>
<gene>
    <name evidence="4" type="ORF">FEV09_03550</name>
</gene>
<dbReference type="CDD" id="cd07043">
    <property type="entry name" value="STAS_anti-anti-sigma_factors"/>
    <property type="match status" value="1"/>
</dbReference>
<proteinExistence type="inferred from homology"/>
<dbReference type="InterPro" id="IPR002645">
    <property type="entry name" value="STAS_dom"/>
</dbReference>
<dbReference type="PANTHER" id="PTHR33495:SF2">
    <property type="entry name" value="ANTI-SIGMA FACTOR ANTAGONIST TM_1081-RELATED"/>
    <property type="match status" value="1"/>
</dbReference>
<dbReference type="InterPro" id="IPR003658">
    <property type="entry name" value="Anti-sigma_ant"/>
</dbReference>